<dbReference type="RefSeq" id="WP_013572720.1">
    <property type="nucleotide sequence ID" value="NC_015057.1"/>
</dbReference>
<dbReference type="Proteomes" id="UP000000343">
    <property type="component" value="Plasmid pACIX901"/>
</dbReference>
<dbReference type="HOGENOM" id="CLU_034545_4_1_0"/>
<name>E8X5S4_GRATM</name>
<dbReference type="InterPro" id="IPR001932">
    <property type="entry name" value="PPM-type_phosphatase-like_dom"/>
</dbReference>
<dbReference type="CDD" id="cd00143">
    <property type="entry name" value="PP2Cc"/>
    <property type="match status" value="1"/>
</dbReference>
<dbReference type="KEGG" id="acm:AciX9_4012"/>
<evidence type="ECO:0000313" key="3">
    <source>
        <dbReference type="Proteomes" id="UP000000343"/>
    </source>
</evidence>
<dbReference type="InterPro" id="IPR036457">
    <property type="entry name" value="PPM-type-like_dom_sf"/>
</dbReference>
<dbReference type="GO" id="GO:0004722">
    <property type="term" value="F:protein serine/threonine phosphatase activity"/>
    <property type="evidence" value="ECO:0007669"/>
    <property type="project" value="InterPro"/>
</dbReference>
<dbReference type="SUPFAM" id="SSF81606">
    <property type="entry name" value="PP2C-like"/>
    <property type="match status" value="1"/>
</dbReference>
<dbReference type="AlphaFoldDB" id="E8X5S4"/>
<proteinExistence type="predicted"/>
<keyword evidence="2" id="KW-0614">Plasmid</keyword>
<dbReference type="SMART" id="SM00332">
    <property type="entry name" value="PP2Cc"/>
    <property type="match status" value="1"/>
</dbReference>
<feature type="domain" description="PPM-type phosphatase" evidence="1">
    <location>
        <begin position="6"/>
        <end position="241"/>
    </location>
</feature>
<dbReference type="SMART" id="SM00331">
    <property type="entry name" value="PP2C_SIG"/>
    <property type="match status" value="1"/>
</dbReference>
<geneLocation type="plasmid" evidence="2 3">
    <name>pACIX901</name>
</geneLocation>
<evidence type="ECO:0000259" key="1">
    <source>
        <dbReference type="PROSITE" id="PS51746"/>
    </source>
</evidence>
<dbReference type="OrthoDB" id="9801841at2"/>
<sequence length="258" mass="27045">MPNKVEVAALSDVGCVRTNNEDSFGYDPDRQVYVVCDGMGGMASGEVASQMAVSTFLQVVSDAAPATPIEAILNQAIVAANSAVHEVGLQPAHKGMGTTLVAACIEDSKLFIGNVGDSRAYLIQGHQCMQITVDHSYINELIRTGVVKVEDAGSVDLKGMQSVITRAIGVSAAVDPDFFSADLTPGDIVLLASDGLTRYIEQKELGLIIGACDLESSARNMIAVAKERGGTDNITVLLLQLVAEAQPNPLITNAELIA</sequence>
<dbReference type="NCBIfam" id="NF033484">
    <property type="entry name" value="Stp1_PP2C_phos"/>
    <property type="match status" value="1"/>
</dbReference>
<protein>
    <submittedName>
        <fullName evidence="2">Protein serine/threonine phosphatase</fullName>
    </submittedName>
</protein>
<dbReference type="InterPro" id="IPR015655">
    <property type="entry name" value="PP2C"/>
</dbReference>
<gene>
    <name evidence="2" type="ordered locus">AciX9_4012</name>
</gene>
<accession>E8X5S4</accession>
<organism evidence="3">
    <name type="scientific">Granulicella tundricola (strain ATCC BAA-1859 / DSM 23138 / MP5ACTX9)</name>
    <dbReference type="NCBI Taxonomy" id="1198114"/>
    <lineage>
        <taxon>Bacteria</taxon>
        <taxon>Pseudomonadati</taxon>
        <taxon>Acidobacteriota</taxon>
        <taxon>Terriglobia</taxon>
        <taxon>Terriglobales</taxon>
        <taxon>Acidobacteriaceae</taxon>
        <taxon>Granulicella</taxon>
    </lineage>
</organism>
<evidence type="ECO:0000313" key="2">
    <source>
        <dbReference type="EMBL" id="ADW70808.1"/>
    </source>
</evidence>
<reference evidence="3" key="1">
    <citation type="submission" date="2011-01" db="EMBL/GenBank/DDBJ databases">
        <title>Complete sequence of plasmid1 of Acidobacterium sp. MP5ACTX9.</title>
        <authorList>
            <consortium name="US DOE Joint Genome Institute"/>
            <person name="Lucas S."/>
            <person name="Copeland A."/>
            <person name="Lapidus A."/>
            <person name="Cheng J.-F."/>
            <person name="Goodwin L."/>
            <person name="Pitluck S."/>
            <person name="Teshima H."/>
            <person name="Detter J.C."/>
            <person name="Han C."/>
            <person name="Tapia R."/>
            <person name="Land M."/>
            <person name="Hauser L."/>
            <person name="Kyrpides N."/>
            <person name="Ivanova N."/>
            <person name="Ovchinnikova G."/>
            <person name="Pagani I."/>
            <person name="Rawat S.R."/>
            <person name="Mannisto M."/>
            <person name="Haggblom M.M."/>
            <person name="Woyke T."/>
        </authorList>
    </citation>
    <scope>NUCLEOTIDE SEQUENCE [LARGE SCALE GENOMIC DNA]</scope>
    <source>
        <strain evidence="3">MP5ACTX9</strain>
        <plasmid evidence="3">Plasmid pACIX901</plasmid>
    </source>
</reference>
<dbReference type="Pfam" id="PF00481">
    <property type="entry name" value="PP2C"/>
    <property type="match status" value="1"/>
</dbReference>
<dbReference type="PANTHER" id="PTHR47992">
    <property type="entry name" value="PROTEIN PHOSPHATASE"/>
    <property type="match status" value="1"/>
</dbReference>
<dbReference type="EMBL" id="CP002481">
    <property type="protein sequence ID" value="ADW70808.1"/>
    <property type="molecule type" value="Genomic_DNA"/>
</dbReference>
<dbReference type="Gene3D" id="3.60.40.10">
    <property type="entry name" value="PPM-type phosphatase domain"/>
    <property type="match status" value="1"/>
</dbReference>
<keyword evidence="3" id="KW-1185">Reference proteome</keyword>
<dbReference type="PROSITE" id="PS51746">
    <property type="entry name" value="PPM_2"/>
    <property type="match status" value="1"/>
</dbReference>